<proteinExistence type="predicted"/>
<keyword evidence="3" id="KW-1185">Reference proteome</keyword>
<dbReference type="InterPro" id="IPR018757">
    <property type="entry name" value="DUF2316"/>
</dbReference>
<dbReference type="EMBL" id="JAKHPW010000024">
    <property type="protein sequence ID" value="MCZ3622904.1"/>
    <property type="molecule type" value="Genomic_DNA"/>
</dbReference>
<reference evidence="2" key="1">
    <citation type="submission" date="2022-01" db="EMBL/GenBank/DDBJ databases">
        <title>STING isolate genome collection.</title>
        <authorList>
            <person name="France M."/>
            <person name="Rutt L."/>
            <person name="Humphrys M."/>
            <person name="Ravel J."/>
        </authorList>
    </citation>
    <scope>NUCLEOTIDE SEQUENCE</scope>
    <source>
        <strain evidence="2">C0081E5</strain>
    </source>
</reference>
<organism evidence="2 4">
    <name type="scientific">Lactobacillus mulieris</name>
    <dbReference type="NCBI Taxonomy" id="2508708"/>
    <lineage>
        <taxon>Bacteria</taxon>
        <taxon>Bacillati</taxon>
        <taxon>Bacillota</taxon>
        <taxon>Bacilli</taxon>
        <taxon>Lactobacillales</taxon>
        <taxon>Lactobacillaceae</taxon>
        <taxon>Lactobacillus</taxon>
    </lineage>
</organism>
<evidence type="ECO:0000313" key="1">
    <source>
        <dbReference type="EMBL" id="MCZ3622904.1"/>
    </source>
</evidence>
<sequence>MLTAEERKNTKYELNENFRRLNYSKERVCKDTQLTLQELDAVLDMSNPNPAYVWKVRDYLEDMLKKAGQEVYPWSKMANHSANHWFNYDTPWR</sequence>
<dbReference type="RefSeq" id="WP_269255234.1">
    <property type="nucleotide sequence ID" value="NZ_JAKHEY010000019.1"/>
</dbReference>
<evidence type="ECO:0000313" key="3">
    <source>
        <dbReference type="Proteomes" id="UP001211420"/>
    </source>
</evidence>
<accession>A0AAW5X006</accession>
<reference evidence="1 3" key="2">
    <citation type="submission" date="2022-01" db="EMBL/GenBank/DDBJ databases">
        <title>VMRC isolate genome collection.</title>
        <authorList>
            <person name="France M."/>
            <person name="Rutt L."/>
            <person name="Humphrys M."/>
            <person name="Ravel J."/>
        </authorList>
    </citation>
    <scope>NUCLEOTIDE SEQUENCE [LARGE SCALE GENOMIC DNA]</scope>
    <source>
        <strain evidence="1 3">C0172B4</strain>
    </source>
</reference>
<name>A0AAW5X006_9LACO</name>
<dbReference type="Pfam" id="PF10078">
    <property type="entry name" value="DUF2316"/>
    <property type="match status" value="1"/>
</dbReference>
<dbReference type="AlphaFoldDB" id="A0AAW5X006"/>
<dbReference type="Proteomes" id="UP001211420">
    <property type="component" value="Unassembled WGS sequence"/>
</dbReference>
<dbReference type="EMBL" id="JAKHEY010000019">
    <property type="protein sequence ID" value="MCZ9679010.1"/>
    <property type="molecule type" value="Genomic_DNA"/>
</dbReference>
<evidence type="ECO:0000313" key="4">
    <source>
        <dbReference type="Proteomes" id="UP001211566"/>
    </source>
</evidence>
<evidence type="ECO:0000313" key="2">
    <source>
        <dbReference type="EMBL" id="MCZ9679010.1"/>
    </source>
</evidence>
<dbReference type="Proteomes" id="UP001211566">
    <property type="component" value="Unassembled WGS sequence"/>
</dbReference>
<comment type="caution">
    <text evidence="2">The sequence shown here is derived from an EMBL/GenBank/DDBJ whole genome shotgun (WGS) entry which is preliminary data.</text>
</comment>
<protein>
    <submittedName>
        <fullName evidence="2">DUF2316 family protein</fullName>
    </submittedName>
</protein>
<gene>
    <name evidence="1" type="ORF">L2772_08630</name>
    <name evidence="2" type="ORF">L2Z99_08100</name>
</gene>